<dbReference type="CDD" id="cd02440">
    <property type="entry name" value="AdoMet_MTases"/>
    <property type="match status" value="1"/>
</dbReference>
<dbReference type="GO" id="GO:0032259">
    <property type="term" value="P:methylation"/>
    <property type="evidence" value="ECO:0007669"/>
    <property type="project" value="InterPro"/>
</dbReference>
<dbReference type="AlphaFoldDB" id="C1N465"/>
<feature type="compositionally biased region" description="Low complexity" evidence="1">
    <location>
        <begin position="31"/>
        <end position="55"/>
    </location>
</feature>
<evidence type="ECO:0000259" key="2">
    <source>
        <dbReference type="Pfam" id="PF05175"/>
    </source>
</evidence>
<feature type="region of interest" description="Disordered" evidence="1">
    <location>
        <begin position="85"/>
        <end position="104"/>
    </location>
</feature>
<feature type="region of interest" description="Disordered" evidence="1">
    <location>
        <begin position="1"/>
        <end position="61"/>
    </location>
</feature>
<reference evidence="3 4" key="1">
    <citation type="journal article" date="2009" name="Science">
        <title>Green evolution and dynamic adaptations revealed by genomes of the marine picoeukaryotes Micromonas.</title>
        <authorList>
            <person name="Worden A.Z."/>
            <person name="Lee J.H."/>
            <person name="Mock T."/>
            <person name="Rouze P."/>
            <person name="Simmons M.P."/>
            <person name="Aerts A.L."/>
            <person name="Allen A.E."/>
            <person name="Cuvelier M.L."/>
            <person name="Derelle E."/>
            <person name="Everett M.V."/>
            <person name="Foulon E."/>
            <person name="Grimwood J."/>
            <person name="Gundlach H."/>
            <person name="Henrissat B."/>
            <person name="Napoli C."/>
            <person name="McDonald S.M."/>
            <person name="Parker M.S."/>
            <person name="Rombauts S."/>
            <person name="Salamov A."/>
            <person name="Von Dassow P."/>
            <person name="Badger J.H."/>
            <person name="Coutinho P.M."/>
            <person name="Demir E."/>
            <person name="Dubchak I."/>
            <person name="Gentemann C."/>
            <person name="Eikrem W."/>
            <person name="Gready J.E."/>
            <person name="John U."/>
            <person name="Lanier W."/>
            <person name="Lindquist E.A."/>
            <person name="Lucas S."/>
            <person name="Mayer K.F."/>
            <person name="Moreau H."/>
            <person name="Not F."/>
            <person name="Otillar R."/>
            <person name="Panaud O."/>
            <person name="Pangilinan J."/>
            <person name="Paulsen I."/>
            <person name="Piegu B."/>
            <person name="Poliakov A."/>
            <person name="Robbens S."/>
            <person name="Schmutz J."/>
            <person name="Toulza E."/>
            <person name="Wyss T."/>
            <person name="Zelensky A."/>
            <person name="Zhou K."/>
            <person name="Armbrust E.V."/>
            <person name="Bhattacharya D."/>
            <person name="Goodenough U.W."/>
            <person name="Van de Peer Y."/>
            <person name="Grigoriev I.V."/>
        </authorList>
    </citation>
    <scope>NUCLEOTIDE SEQUENCE [LARGE SCALE GENOMIC DNA]</scope>
    <source>
        <strain evidence="3 4">CCMP1545</strain>
    </source>
</reference>
<accession>C1N465</accession>
<dbReference type="Pfam" id="PF05175">
    <property type="entry name" value="MTS"/>
    <property type="match status" value="1"/>
</dbReference>
<dbReference type="InterPro" id="IPR002052">
    <property type="entry name" value="DNA_methylase_N6_adenine_CS"/>
</dbReference>
<dbReference type="EMBL" id="GG663746">
    <property type="protein sequence ID" value="EEH53314.1"/>
    <property type="molecule type" value="Genomic_DNA"/>
</dbReference>
<dbReference type="GO" id="GO:0008757">
    <property type="term" value="F:S-adenosylmethionine-dependent methyltransferase activity"/>
    <property type="evidence" value="ECO:0007669"/>
    <property type="project" value="UniProtKB-ARBA"/>
</dbReference>
<feature type="compositionally biased region" description="Basic and acidic residues" evidence="1">
    <location>
        <begin position="353"/>
        <end position="370"/>
    </location>
</feature>
<dbReference type="PROSITE" id="PS00092">
    <property type="entry name" value="N6_MTASE"/>
    <property type="match status" value="1"/>
</dbReference>
<feature type="compositionally biased region" description="Low complexity" evidence="1">
    <location>
        <begin position="1"/>
        <end position="18"/>
    </location>
</feature>
<dbReference type="SUPFAM" id="SSF53335">
    <property type="entry name" value="S-adenosyl-L-methionine-dependent methyltransferases"/>
    <property type="match status" value="1"/>
</dbReference>
<feature type="domain" description="Methyltransferase small" evidence="2">
    <location>
        <begin position="211"/>
        <end position="275"/>
    </location>
</feature>
<feature type="region of interest" description="Disordered" evidence="1">
    <location>
        <begin position="351"/>
        <end position="370"/>
    </location>
</feature>
<organism evidence="4">
    <name type="scientific">Micromonas pusilla (strain CCMP1545)</name>
    <name type="common">Picoplanktonic green alga</name>
    <dbReference type="NCBI Taxonomy" id="564608"/>
    <lineage>
        <taxon>Eukaryota</taxon>
        <taxon>Viridiplantae</taxon>
        <taxon>Chlorophyta</taxon>
        <taxon>Mamiellophyceae</taxon>
        <taxon>Mamiellales</taxon>
        <taxon>Mamiellaceae</taxon>
        <taxon>Micromonas</taxon>
    </lineage>
</organism>
<dbReference type="Gene3D" id="3.40.50.150">
    <property type="entry name" value="Vaccinia Virus protein VP39"/>
    <property type="match status" value="1"/>
</dbReference>
<dbReference type="InterPro" id="IPR050210">
    <property type="entry name" value="tRNA_Adenine-N(6)_MTase"/>
</dbReference>
<evidence type="ECO:0000313" key="3">
    <source>
        <dbReference type="EMBL" id="EEH53314.1"/>
    </source>
</evidence>
<keyword evidence="4" id="KW-1185">Reference proteome</keyword>
<dbReference type="GeneID" id="9687935"/>
<protein>
    <submittedName>
        <fullName evidence="3">Predicted protein</fullName>
    </submittedName>
</protein>
<evidence type="ECO:0000256" key="1">
    <source>
        <dbReference type="SAM" id="MobiDB-lite"/>
    </source>
</evidence>
<dbReference type="RefSeq" id="XP_003062495.1">
    <property type="nucleotide sequence ID" value="XM_003062449.1"/>
</dbReference>
<dbReference type="PANTHER" id="PTHR47739">
    <property type="entry name" value="TRNA1(VAL) (ADENINE(37)-N6)-METHYLTRANSFERASE"/>
    <property type="match status" value="1"/>
</dbReference>
<dbReference type="Proteomes" id="UP000001876">
    <property type="component" value="Unassembled WGS sequence"/>
</dbReference>
<sequence>MRAAAAAAASRARAVRGAPPCRTRRRGFLRASAPPSSSSSSSSSSADAAAAVAPSKGPLKKSVPVTPDALAAFAALRREIFRANDADDDATTTPSPSSSSSLVETTRAALGGPLHASLRAFARRQCDVLEAAAVDVSSSASSVAPREDETLDVLYRHRLLLVQARRGYRCNVDSLVLASHVSRVLAEEEAAAAVAAEEEKEECEPSRRENMERRPTRIADLGAGAGVVGVSLLASNASAEVLLVEKQPRLAGRCARNAIANGVDRRAVTIRADVANLCADVSDGDSSSSSAVAAAWAGTCDVVACNPPYYPADEGKARGTAPGTIEREDAHYERGGGTFRAFAAAGARLLRRGKGEGEGPEGEERGREKRTNAASMHVIYPADRVRDAWDAVDAAGLRKTTTRYVYHDAKAEADGAPTLALVDARFPDGTEAASELRRVAPPLVLYAEGGASSGGGGDGVIYAPEIEAFIASIGGAGVVDGYR</sequence>
<dbReference type="PANTHER" id="PTHR47739:SF1">
    <property type="entry name" value="TRNA1(VAL) (ADENINE(37)-N6)-METHYLTRANSFERASE"/>
    <property type="match status" value="1"/>
</dbReference>
<feature type="compositionally biased region" description="Low complexity" evidence="1">
    <location>
        <begin position="91"/>
        <end position="101"/>
    </location>
</feature>
<dbReference type="KEGG" id="mpp:MICPUCDRAFT_52429"/>
<evidence type="ECO:0000313" key="4">
    <source>
        <dbReference type="Proteomes" id="UP000001876"/>
    </source>
</evidence>
<dbReference type="GO" id="GO:0003676">
    <property type="term" value="F:nucleic acid binding"/>
    <property type="evidence" value="ECO:0007669"/>
    <property type="project" value="InterPro"/>
</dbReference>
<dbReference type="OrthoDB" id="10679021at2759"/>
<dbReference type="InterPro" id="IPR029063">
    <property type="entry name" value="SAM-dependent_MTases_sf"/>
</dbReference>
<proteinExistence type="predicted"/>
<dbReference type="InterPro" id="IPR007848">
    <property type="entry name" value="Small_mtfrase_dom"/>
</dbReference>
<gene>
    <name evidence="3" type="ORF">MICPUCDRAFT_52429</name>
</gene>
<name>C1N465_MICPC</name>